<evidence type="ECO:0000256" key="1">
    <source>
        <dbReference type="ARBA" id="ARBA00009998"/>
    </source>
</evidence>
<reference evidence="7" key="2">
    <citation type="submission" date="2021-04" db="EMBL/GenBank/DDBJ databases">
        <authorList>
            <person name="Gilroy R."/>
        </authorList>
    </citation>
    <scope>NUCLEOTIDE SEQUENCE</scope>
    <source>
        <strain evidence="7">ChiGjej4B4-12881</strain>
    </source>
</reference>
<protein>
    <recommendedName>
        <fullName evidence="6">Exodeoxyribonuclease 7 small subunit</fullName>
        <ecNumber evidence="6">3.1.11.6</ecNumber>
    </recommendedName>
    <alternativeName>
        <fullName evidence="6">Exodeoxyribonuclease VII small subunit</fullName>
        <shortName evidence="6">Exonuclease VII small subunit</shortName>
    </alternativeName>
</protein>
<dbReference type="EMBL" id="DXEU01000084">
    <property type="protein sequence ID" value="HIX52118.1"/>
    <property type="molecule type" value="Genomic_DNA"/>
</dbReference>
<gene>
    <name evidence="6 7" type="primary">xseB</name>
    <name evidence="7" type="ORF">IAA28_04875</name>
</gene>
<dbReference type="GO" id="GO:0005829">
    <property type="term" value="C:cytosol"/>
    <property type="evidence" value="ECO:0007669"/>
    <property type="project" value="TreeGrafter"/>
</dbReference>
<dbReference type="PIRSF" id="PIRSF006488">
    <property type="entry name" value="Exonuc_VII_S"/>
    <property type="match status" value="1"/>
</dbReference>
<comment type="similarity">
    <text evidence="1 6">Belongs to the XseB family.</text>
</comment>
<evidence type="ECO:0000256" key="5">
    <source>
        <dbReference type="ARBA" id="ARBA00022839"/>
    </source>
</evidence>
<dbReference type="AlphaFoldDB" id="A0A9D2AW45"/>
<dbReference type="InterPro" id="IPR003761">
    <property type="entry name" value="Exonuc_VII_S"/>
</dbReference>
<dbReference type="GO" id="GO:0006308">
    <property type="term" value="P:DNA catabolic process"/>
    <property type="evidence" value="ECO:0007669"/>
    <property type="project" value="UniProtKB-UniRule"/>
</dbReference>
<comment type="function">
    <text evidence="6">Bidirectionally degrades single-stranded DNA into large acid-insoluble oligonucleotides, which are then degraded further into small acid-soluble oligonucleotides.</text>
</comment>
<evidence type="ECO:0000256" key="3">
    <source>
        <dbReference type="ARBA" id="ARBA00022722"/>
    </source>
</evidence>
<dbReference type="InterPro" id="IPR037004">
    <property type="entry name" value="Exonuc_VII_ssu_sf"/>
</dbReference>
<comment type="subunit">
    <text evidence="6">Heterooligomer composed of large and small subunits.</text>
</comment>
<evidence type="ECO:0000256" key="4">
    <source>
        <dbReference type="ARBA" id="ARBA00022801"/>
    </source>
</evidence>
<dbReference type="Gene3D" id="1.10.287.1040">
    <property type="entry name" value="Exonuclease VII, small subunit"/>
    <property type="match status" value="1"/>
</dbReference>
<dbReference type="PANTHER" id="PTHR34137:SF1">
    <property type="entry name" value="EXODEOXYRIBONUCLEASE 7 SMALL SUBUNIT"/>
    <property type="match status" value="1"/>
</dbReference>
<reference evidence="7" key="1">
    <citation type="journal article" date="2021" name="PeerJ">
        <title>Extensive microbial diversity within the chicken gut microbiome revealed by metagenomics and culture.</title>
        <authorList>
            <person name="Gilroy R."/>
            <person name="Ravi A."/>
            <person name="Getino M."/>
            <person name="Pursley I."/>
            <person name="Horton D.L."/>
            <person name="Alikhan N.F."/>
            <person name="Baker D."/>
            <person name="Gharbi K."/>
            <person name="Hall N."/>
            <person name="Watson M."/>
            <person name="Adriaenssens E.M."/>
            <person name="Foster-Nyarko E."/>
            <person name="Jarju S."/>
            <person name="Secka A."/>
            <person name="Antonio M."/>
            <person name="Oren A."/>
            <person name="Chaudhuri R.R."/>
            <person name="La Ragione R."/>
            <person name="Hildebrand F."/>
            <person name="Pallen M.J."/>
        </authorList>
    </citation>
    <scope>NUCLEOTIDE SEQUENCE</scope>
    <source>
        <strain evidence="7">ChiGjej4B4-12881</strain>
    </source>
</reference>
<evidence type="ECO:0000256" key="6">
    <source>
        <dbReference type="HAMAP-Rule" id="MF_00337"/>
    </source>
</evidence>
<dbReference type="Proteomes" id="UP000886780">
    <property type="component" value="Unassembled WGS sequence"/>
</dbReference>
<dbReference type="EC" id="3.1.11.6" evidence="6"/>
<name>A0A9D2AW45_9FIRM</name>
<sequence length="74" mass="8700">MSPKIESEKERELTIEETFARLEEVLRQMEESDCSLEDSFRHYEEGMKLVKACHDKIDRVEKRIQVLGGEGEEV</sequence>
<comment type="subcellular location">
    <subcellularLocation>
        <location evidence="6">Cytoplasm</location>
    </subcellularLocation>
</comment>
<keyword evidence="2 6" id="KW-0963">Cytoplasm</keyword>
<dbReference type="SUPFAM" id="SSF116842">
    <property type="entry name" value="XseB-like"/>
    <property type="match status" value="1"/>
</dbReference>
<dbReference type="PANTHER" id="PTHR34137">
    <property type="entry name" value="EXODEOXYRIBONUCLEASE 7 SMALL SUBUNIT"/>
    <property type="match status" value="1"/>
</dbReference>
<dbReference type="GO" id="GO:0009318">
    <property type="term" value="C:exodeoxyribonuclease VII complex"/>
    <property type="evidence" value="ECO:0007669"/>
    <property type="project" value="UniProtKB-UniRule"/>
</dbReference>
<evidence type="ECO:0000313" key="8">
    <source>
        <dbReference type="Proteomes" id="UP000886780"/>
    </source>
</evidence>
<organism evidence="7 8">
    <name type="scientific">Candidatus Lachnoclostridium stercoripullorum</name>
    <dbReference type="NCBI Taxonomy" id="2838635"/>
    <lineage>
        <taxon>Bacteria</taxon>
        <taxon>Bacillati</taxon>
        <taxon>Bacillota</taxon>
        <taxon>Clostridia</taxon>
        <taxon>Lachnospirales</taxon>
        <taxon>Lachnospiraceae</taxon>
    </lineage>
</organism>
<dbReference type="Pfam" id="PF02609">
    <property type="entry name" value="Exonuc_VII_S"/>
    <property type="match status" value="1"/>
</dbReference>
<keyword evidence="5 6" id="KW-0269">Exonuclease</keyword>
<evidence type="ECO:0000313" key="7">
    <source>
        <dbReference type="EMBL" id="HIX52118.1"/>
    </source>
</evidence>
<comment type="caution">
    <text evidence="7">The sequence shown here is derived from an EMBL/GenBank/DDBJ whole genome shotgun (WGS) entry which is preliminary data.</text>
</comment>
<evidence type="ECO:0000256" key="2">
    <source>
        <dbReference type="ARBA" id="ARBA00022490"/>
    </source>
</evidence>
<dbReference type="GO" id="GO:0008855">
    <property type="term" value="F:exodeoxyribonuclease VII activity"/>
    <property type="evidence" value="ECO:0007669"/>
    <property type="project" value="UniProtKB-UniRule"/>
</dbReference>
<dbReference type="HAMAP" id="MF_00337">
    <property type="entry name" value="Exonuc_7_S"/>
    <property type="match status" value="1"/>
</dbReference>
<accession>A0A9D2AW45</accession>
<keyword evidence="3 6" id="KW-0540">Nuclease</keyword>
<dbReference type="NCBIfam" id="TIGR01280">
    <property type="entry name" value="xseB"/>
    <property type="match status" value="1"/>
</dbReference>
<keyword evidence="4 6" id="KW-0378">Hydrolase</keyword>
<proteinExistence type="inferred from homology"/>
<comment type="catalytic activity">
    <reaction evidence="6">
        <text>Exonucleolytic cleavage in either 5'- to 3'- or 3'- to 5'-direction to yield nucleoside 5'-phosphates.</text>
        <dbReference type="EC" id="3.1.11.6"/>
    </reaction>
</comment>